<keyword evidence="5" id="KW-1185">Reference proteome</keyword>
<dbReference type="Gene3D" id="3.40.50.300">
    <property type="entry name" value="P-loop containing nucleotide triphosphate hydrolases"/>
    <property type="match status" value="1"/>
</dbReference>
<dbReference type="GO" id="GO:0017111">
    <property type="term" value="F:ribonucleoside triphosphate phosphatase activity"/>
    <property type="evidence" value="ECO:0007669"/>
    <property type="project" value="InterPro"/>
</dbReference>
<sequence>MELFSQPFIQAVYQTLSSPETIVLGTIPPQKGKPLALVGEIWGRPDMKVFSAPAEAELPMSAIMSSHLGLPRCFPDLLGTAASPGPAGSV</sequence>
<dbReference type="InterPro" id="IPR004948">
    <property type="entry name" value="Nuc-triphosphatase_THEP1"/>
</dbReference>
<organism evidence="4 5">
    <name type="scientific">Sciurus carolinensis</name>
    <name type="common">Eastern gray squirrel</name>
    <dbReference type="NCBI Taxonomy" id="30640"/>
    <lineage>
        <taxon>Eukaryota</taxon>
        <taxon>Metazoa</taxon>
        <taxon>Chordata</taxon>
        <taxon>Craniata</taxon>
        <taxon>Vertebrata</taxon>
        <taxon>Euteleostomi</taxon>
        <taxon>Mammalia</taxon>
        <taxon>Eutheria</taxon>
        <taxon>Euarchontoglires</taxon>
        <taxon>Glires</taxon>
        <taxon>Rodentia</taxon>
        <taxon>Sciuromorpha</taxon>
        <taxon>Sciuridae</taxon>
        <taxon>Sciurinae</taxon>
        <taxon>Sciurini</taxon>
        <taxon>Sciurus</taxon>
    </lineage>
</organism>
<gene>
    <name evidence="4" type="ORF">SUZIE_115475</name>
</gene>
<accession>A0AA41SUI1</accession>
<dbReference type="GO" id="GO:0005524">
    <property type="term" value="F:ATP binding"/>
    <property type="evidence" value="ECO:0007669"/>
    <property type="project" value="UniProtKB-KW"/>
</dbReference>
<dbReference type="Proteomes" id="UP001166674">
    <property type="component" value="Unassembled WGS sequence"/>
</dbReference>
<proteinExistence type="predicted"/>
<dbReference type="EMBL" id="JAATJV010179356">
    <property type="protein sequence ID" value="MBZ3871937.1"/>
    <property type="molecule type" value="Genomic_DNA"/>
</dbReference>
<dbReference type="AlphaFoldDB" id="A0AA41SUI1"/>
<keyword evidence="2" id="KW-0378">Hydrolase</keyword>
<name>A0AA41SUI1_SCICA</name>
<dbReference type="PANTHER" id="PTHR43146:SF1">
    <property type="entry name" value="CANCER-RELATED NUCLEOSIDE-TRIPHOSPHATASE"/>
    <property type="match status" value="1"/>
</dbReference>
<dbReference type="InterPro" id="IPR027417">
    <property type="entry name" value="P-loop_NTPase"/>
</dbReference>
<evidence type="ECO:0000313" key="5">
    <source>
        <dbReference type="Proteomes" id="UP001166674"/>
    </source>
</evidence>
<evidence type="ECO:0000256" key="2">
    <source>
        <dbReference type="ARBA" id="ARBA00022801"/>
    </source>
</evidence>
<evidence type="ECO:0000256" key="1">
    <source>
        <dbReference type="ARBA" id="ARBA00022741"/>
    </source>
</evidence>
<dbReference type="PANTHER" id="PTHR43146">
    <property type="entry name" value="CANCER-RELATED NUCLEOSIDE-TRIPHOSPHATASE"/>
    <property type="match status" value="1"/>
</dbReference>
<evidence type="ECO:0000313" key="4">
    <source>
        <dbReference type="EMBL" id="MBZ3871937.1"/>
    </source>
</evidence>
<keyword evidence="3" id="KW-0067">ATP-binding</keyword>
<comment type="caution">
    <text evidence="4">The sequence shown here is derived from an EMBL/GenBank/DDBJ whole genome shotgun (WGS) entry which is preliminary data.</text>
</comment>
<reference evidence="4" key="1">
    <citation type="submission" date="2020-03" db="EMBL/GenBank/DDBJ databases">
        <title>Studies in the Genomics of Life Span.</title>
        <authorList>
            <person name="Glass D."/>
        </authorList>
    </citation>
    <scope>NUCLEOTIDE SEQUENCE</scope>
    <source>
        <strain evidence="4">SUZIE</strain>
        <tissue evidence="4">Muscle</tissue>
    </source>
</reference>
<evidence type="ECO:0000256" key="3">
    <source>
        <dbReference type="ARBA" id="ARBA00022840"/>
    </source>
</evidence>
<keyword evidence="1" id="KW-0547">Nucleotide-binding</keyword>
<protein>
    <submittedName>
        <fullName evidence="4">Cancer-related nucleoside-triphosphatase-like protein</fullName>
    </submittedName>
</protein>